<proteinExistence type="predicted"/>
<dbReference type="EMBL" id="AP003835">
    <property type="protein sequence ID" value="BAC83122.1"/>
    <property type="molecule type" value="Genomic_DNA"/>
</dbReference>
<accession>Q6ZL52</accession>
<dbReference type="Proteomes" id="UP000000763">
    <property type="component" value="Chromosome 7"/>
</dbReference>
<feature type="compositionally biased region" description="Polar residues" evidence="1">
    <location>
        <begin position="1"/>
        <end position="12"/>
    </location>
</feature>
<evidence type="ECO:0000313" key="3">
    <source>
        <dbReference type="Proteomes" id="UP000000763"/>
    </source>
</evidence>
<gene>
    <name evidence="2" type="primary">OJ1506_G02.16</name>
</gene>
<evidence type="ECO:0000313" key="2">
    <source>
        <dbReference type="EMBL" id="BAC83122.1"/>
    </source>
</evidence>
<reference evidence="3" key="2">
    <citation type="journal article" date="2008" name="Nucleic Acids Res.">
        <title>The rice annotation project database (RAP-DB): 2008 update.</title>
        <authorList>
            <consortium name="The rice annotation project (RAP)"/>
        </authorList>
    </citation>
    <scope>GENOME REANNOTATION</scope>
    <source>
        <strain evidence="3">cv. Nipponbare</strain>
    </source>
</reference>
<feature type="region of interest" description="Disordered" evidence="1">
    <location>
        <begin position="1"/>
        <end position="52"/>
    </location>
</feature>
<name>Q6ZL52_ORYSJ</name>
<protein>
    <submittedName>
        <fullName evidence="2">Uncharacterized protein</fullName>
    </submittedName>
</protein>
<organism evidence="2 3">
    <name type="scientific">Oryza sativa subsp. japonica</name>
    <name type="common">Rice</name>
    <dbReference type="NCBI Taxonomy" id="39947"/>
    <lineage>
        <taxon>Eukaryota</taxon>
        <taxon>Viridiplantae</taxon>
        <taxon>Streptophyta</taxon>
        <taxon>Embryophyta</taxon>
        <taxon>Tracheophyta</taxon>
        <taxon>Spermatophyta</taxon>
        <taxon>Magnoliopsida</taxon>
        <taxon>Liliopsida</taxon>
        <taxon>Poales</taxon>
        <taxon>Poaceae</taxon>
        <taxon>BOP clade</taxon>
        <taxon>Oryzoideae</taxon>
        <taxon>Oryzeae</taxon>
        <taxon>Oryzinae</taxon>
        <taxon>Oryza</taxon>
        <taxon>Oryza sativa</taxon>
    </lineage>
</organism>
<dbReference type="AlphaFoldDB" id="Q6ZL52"/>
<sequence>MISSLDPTNELPSQDLYPISGKKVPQRPLAYGEPYATSNTKNKVDTEGNAAATSDLLAAVTRRCDI</sequence>
<evidence type="ECO:0000256" key="1">
    <source>
        <dbReference type="SAM" id="MobiDB-lite"/>
    </source>
</evidence>
<reference evidence="3" key="1">
    <citation type="journal article" date="2005" name="Nature">
        <title>The map-based sequence of the rice genome.</title>
        <authorList>
            <consortium name="International rice genome sequencing project (IRGSP)"/>
            <person name="Matsumoto T."/>
            <person name="Wu J."/>
            <person name="Kanamori H."/>
            <person name="Katayose Y."/>
            <person name="Fujisawa M."/>
            <person name="Namiki N."/>
            <person name="Mizuno H."/>
            <person name="Yamamoto K."/>
            <person name="Antonio B.A."/>
            <person name="Baba T."/>
            <person name="Sakata K."/>
            <person name="Nagamura Y."/>
            <person name="Aoki H."/>
            <person name="Arikawa K."/>
            <person name="Arita K."/>
            <person name="Bito T."/>
            <person name="Chiden Y."/>
            <person name="Fujitsuka N."/>
            <person name="Fukunaka R."/>
            <person name="Hamada M."/>
            <person name="Harada C."/>
            <person name="Hayashi A."/>
            <person name="Hijishita S."/>
            <person name="Honda M."/>
            <person name="Hosokawa S."/>
            <person name="Ichikawa Y."/>
            <person name="Idonuma A."/>
            <person name="Iijima M."/>
            <person name="Ikeda M."/>
            <person name="Ikeno M."/>
            <person name="Ito K."/>
            <person name="Ito S."/>
            <person name="Ito T."/>
            <person name="Ito Y."/>
            <person name="Ito Y."/>
            <person name="Iwabuchi A."/>
            <person name="Kamiya K."/>
            <person name="Karasawa W."/>
            <person name="Kurita K."/>
            <person name="Katagiri S."/>
            <person name="Kikuta A."/>
            <person name="Kobayashi H."/>
            <person name="Kobayashi N."/>
            <person name="Machita K."/>
            <person name="Maehara T."/>
            <person name="Masukawa M."/>
            <person name="Mizubayashi T."/>
            <person name="Mukai Y."/>
            <person name="Nagasaki H."/>
            <person name="Nagata Y."/>
            <person name="Naito S."/>
            <person name="Nakashima M."/>
            <person name="Nakama Y."/>
            <person name="Nakamichi Y."/>
            <person name="Nakamura M."/>
            <person name="Meguro A."/>
            <person name="Negishi M."/>
            <person name="Ohta I."/>
            <person name="Ohta T."/>
            <person name="Okamoto M."/>
            <person name="Ono N."/>
            <person name="Saji S."/>
            <person name="Sakaguchi M."/>
            <person name="Sakai K."/>
            <person name="Shibata M."/>
            <person name="Shimokawa T."/>
            <person name="Song J."/>
            <person name="Takazaki Y."/>
            <person name="Terasawa K."/>
            <person name="Tsugane M."/>
            <person name="Tsuji K."/>
            <person name="Ueda S."/>
            <person name="Waki K."/>
            <person name="Yamagata H."/>
            <person name="Yamamoto M."/>
            <person name="Yamamoto S."/>
            <person name="Yamane H."/>
            <person name="Yoshiki S."/>
            <person name="Yoshihara R."/>
            <person name="Yukawa K."/>
            <person name="Zhong H."/>
            <person name="Yano M."/>
            <person name="Yuan Q."/>
            <person name="Ouyang S."/>
            <person name="Liu J."/>
            <person name="Jones K.M."/>
            <person name="Gansberger K."/>
            <person name="Moffat K."/>
            <person name="Hill J."/>
            <person name="Bera J."/>
            <person name="Fadrosh D."/>
            <person name="Jin S."/>
            <person name="Johri S."/>
            <person name="Kim M."/>
            <person name="Overton L."/>
            <person name="Reardon M."/>
            <person name="Tsitrin T."/>
            <person name="Vuong H."/>
            <person name="Weaver B."/>
            <person name="Ciecko A."/>
            <person name="Tallon L."/>
            <person name="Jackson J."/>
            <person name="Pai G."/>
            <person name="Aken S.V."/>
            <person name="Utterback T."/>
            <person name="Reidmuller S."/>
            <person name="Feldblyum T."/>
            <person name="Hsiao J."/>
            <person name="Zismann V."/>
            <person name="Iobst S."/>
            <person name="de Vazeille A.R."/>
            <person name="Buell C.R."/>
            <person name="Ying K."/>
            <person name="Li Y."/>
            <person name="Lu T."/>
            <person name="Huang Y."/>
            <person name="Zhao Q."/>
            <person name="Feng Q."/>
            <person name="Zhang L."/>
            <person name="Zhu J."/>
            <person name="Weng Q."/>
            <person name="Mu J."/>
            <person name="Lu Y."/>
            <person name="Fan D."/>
            <person name="Liu Y."/>
            <person name="Guan J."/>
            <person name="Zhang Y."/>
            <person name="Yu S."/>
            <person name="Liu X."/>
            <person name="Zhang Y."/>
            <person name="Hong G."/>
            <person name="Han B."/>
            <person name="Choisne N."/>
            <person name="Demange N."/>
            <person name="Orjeda G."/>
            <person name="Samain S."/>
            <person name="Cattolico L."/>
            <person name="Pelletier E."/>
            <person name="Couloux A."/>
            <person name="Segurens B."/>
            <person name="Wincker P."/>
            <person name="D'Hont A."/>
            <person name="Scarpelli C."/>
            <person name="Weissenbach J."/>
            <person name="Salanoubat M."/>
            <person name="Quetier F."/>
            <person name="Yu Y."/>
            <person name="Kim H.R."/>
            <person name="Rambo T."/>
            <person name="Currie J."/>
            <person name="Collura K."/>
            <person name="Luo M."/>
            <person name="Yang T."/>
            <person name="Ammiraju J.S.S."/>
            <person name="Engler F."/>
            <person name="Soderlund C."/>
            <person name="Wing R.A."/>
            <person name="Palmer L.E."/>
            <person name="de la Bastide M."/>
            <person name="Spiegel L."/>
            <person name="Nascimento L."/>
            <person name="Zutavern T."/>
            <person name="O'Shaughnessy A."/>
            <person name="Dike S."/>
            <person name="Dedhia N."/>
            <person name="Preston R."/>
            <person name="Balija V."/>
            <person name="McCombie W.R."/>
            <person name="Chow T."/>
            <person name="Chen H."/>
            <person name="Chung M."/>
            <person name="Chen C."/>
            <person name="Shaw J."/>
            <person name="Wu H."/>
            <person name="Hsiao K."/>
            <person name="Chao Y."/>
            <person name="Chu M."/>
            <person name="Cheng C."/>
            <person name="Hour A."/>
            <person name="Lee P."/>
            <person name="Lin S."/>
            <person name="Lin Y."/>
            <person name="Liou J."/>
            <person name="Liu S."/>
            <person name="Hsing Y."/>
            <person name="Raghuvanshi S."/>
            <person name="Mohanty A."/>
            <person name="Bharti A.K."/>
            <person name="Gaur A."/>
            <person name="Gupta V."/>
            <person name="Kumar D."/>
            <person name="Ravi V."/>
            <person name="Vij S."/>
            <person name="Kapur A."/>
            <person name="Khurana P."/>
            <person name="Khurana P."/>
            <person name="Khurana J.P."/>
            <person name="Tyagi A.K."/>
            <person name="Gaikwad K."/>
            <person name="Singh A."/>
            <person name="Dalal V."/>
            <person name="Srivastava S."/>
            <person name="Dixit A."/>
            <person name="Pal A.K."/>
            <person name="Ghazi I.A."/>
            <person name="Yadav M."/>
            <person name="Pandit A."/>
            <person name="Bhargava A."/>
            <person name="Sureshbabu K."/>
            <person name="Batra K."/>
            <person name="Sharma T.R."/>
            <person name="Mohapatra T."/>
            <person name="Singh N.K."/>
            <person name="Messing J."/>
            <person name="Nelson A.B."/>
            <person name="Fuks G."/>
            <person name="Kavchok S."/>
            <person name="Keizer G."/>
            <person name="Linton E."/>
            <person name="Llaca V."/>
            <person name="Song R."/>
            <person name="Tanyolac B."/>
            <person name="Young S."/>
            <person name="Ho-Il K."/>
            <person name="Hahn J.H."/>
            <person name="Sangsakoo G."/>
            <person name="Vanavichit A."/>
            <person name="de Mattos Luiz.A.T."/>
            <person name="Zimmer P.D."/>
            <person name="Malone G."/>
            <person name="Dellagostin O."/>
            <person name="de Oliveira A.C."/>
            <person name="Bevan M."/>
            <person name="Bancroft I."/>
            <person name="Minx P."/>
            <person name="Cordum H."/>
            <person name="Wilson R."/>
            <person name="Cheng Z."/>
            <person name="Jin W."/>
            <person name="Jiang J."/>
            <person name="Leong S.A."/>
            <person name="Iwama H."/>
            <person name="Gojobori T."/>
            <person name="Itoh T."/>
            <person name="Niimura Y."/>
            <person name="Fujii Y."/>
            <person name="Habara T."/>
            <person name="Sakai H."/>
            <person name="Sato Y."/>
            <person name="Wilson G."/>
            <person name="Kumar K."/>
            <person name="McCouch S."/>
            <person name="Juretic N."/>
            <person name="Hoen D."/>
            <person name="Wright S."/>
            <person name="Bruskiewich R."/>
            <person name="Bureau T."/>
            <person name="Miyao A."/>
            <person name="Hirochika H."/>
            <person name="Nishikawa T."/>
            <person name="Kadowaki K."/>
            <person name="Sugiura M."/>
            <person name="Burr B."/>
            <person name="Sasaki T."/>
        </authorList>
    </citation>
    <scope>NUCLEOTIDE SEQUENCE [LARGE SCALE GENOMIC DNA]</scope>
    <source>
        <strain evidence="3">cv. Nipponbare</strain>
    </source>
</reference>